<comment type="caution">
    <text evidence="1">The sequence shown here is derived from an EMBL/GenBank/DDBJ whole genome shotgun (WGS) entry which is preliminary data.</text>
</comment>
<dbReference type="Pfam" id="PF04229">
    <property type="entry name" value="GrpB"/>
    <property type="match status" value="1"/>
</dbReference>
<dbReference type="PANTHER" id="PTHR34822">
    <property type="entry name" value="GRPB DOMAIN PROTEIN (AFU_ORTHOLOGUE AFUA_1G01530)"/>
    <property type="match status" value="1"/>
</dbReference>
<proteinExistence type="predicted"/>
<gene>
    <name evidence="1" type="ORF">RGC78_02675</name>
</gene>
<accession>A0ABU1EDK7</accession>
<organism evidence="1 2">
    <name type="scientific">Clostridium aquiflavi</name>
    <dbReference type="NCBI Taxonomy" id="3073603"/>
    <lineage>
        <taxon>Bacteria</taxon>
        <taxon>Bacillati</taxon>
        <taxon>Bacillota</taxon>
        <taxon>Clostridia</taxon>
        <taxon>Eubacteriales</taxon>
        <taxon>Clostridiaceae</taxon>
        <taxon>Clostridium</taxon>
    </lineage>
</organism>
<keyword evidence="2" id="KW-1185">Reference proteome</keyword>
<evidence type="ECO:0000313" key="2">
    <source>
        <dbReference type="Proteomes" id="UP001256646"/>
    </source>
</evidence>
<dbReference type="Proteomes" id="UP001256646">
    <property type="component" value="Unassembled WGS sequence"/>
</dbReference>
<dbReference type="RefSeq" id="WP_309556016.1">
    <property type="nucleotide sequence ID" value="NZ_JAVJAN010000005.1"/>
</dbReference>
<sequence length="170" mass="19780">MITKHVIVEDYNPKWKESFKSIKDELLAVLSGKIISIEHIGSTSVEGLSAKPIIDIDIVIDRNFDEVKKALETLGYIHEGDLGICGREAFKYSNKPHLMVHHLYVCGKDNKELYRHVTFRDYLRKHKEDKDRYSVIKKKMALKYPEDIDSYIKGKQPIILEIYKKCGLEK</sequence>
<dbReference type="EMBL" id="JAVJAN010000005">
    <property type="protein sequence ID" value="MDR5586363.1"/>
    <property type="molecule type" value="Genomic_DNA"/>
</dbReference>
<dbReference type="Gene3D" id="3.30.460.10">
    <property type="entry name" value="Beta Polymerase, domain 2"/>
    <property type="match status" value="1"/>
</dbReference>
<protein>
    <submittedName>
        <fullName evidence="1">GrpB family protein</fullName>
    </submittedName>
</protein>
<dbReference type="InterPro" id="IPR007344">
    <property type="entry name" value="GrpB/CoaE"/>
</dbReference>
<evidence type="ECO:0000313" key="1">
    <source>
        <dbReference type="EMBL" id="MDR5586363.1"/>
    </source>
</evidence>
<reference evidence="1 2" key="1">
    <citation type="submission" date="2023-09" db="EMBL/GenBank/DDBJ databases">
        <authorList>
            <person name="Zhai L."/>
        </authorList>
    </citation>
    <scope>NUCLEOTIDE SEQUENCE [LARGE SCALE GENOMIC DNA]</scope>
    <source>
        <strain evidence="1 2">5 N-1</strain>
    </source>
</reference>
<name>A0ABU1EDK7_9CLOT</name>
<dbReference type="PANTHER" id="PTHR34822:SF1">
    <property type="entry name" value="GRPB FAMILY PROTEIN"/>
    <property type="match status" value="1"/>
</dbReference>
<dbReference type="InterPro" id="IPR043519">
    <property type="entry name" value="NT_sf"/>
</dbReference>
<dbReference type="SUPFAM" id="SSF81301">
    <property type="entry name" value="Nucleotidyltransferase"/>
    <property type="match status" value="1"/>
</dbReference>